<feature type="domain" description="DM2" evidence="2">
    <location>
        <begin position="190"/>
        <end position="267"/>
    </location>
</feature>
<protein>
    <submittedName>
        <fullName evidence="4">Uncharacterized protein</fullName>
    </submittedName>
</protein>
<evidence type="ECO:0000259" key="2">
    <source>
        <dbReference type="PROSITE" id="PS51925"/>
    </source>
</evidence>
<comment type="caution">
    <text evidence="4">The sequence shown here is derived from an EMBL/GenBank/DDBJ whole genome shotgun (WGS) entry which is preliminary data.</text>
</comment>
<dbReference type="InterPro" id="IPR003121">
    <property type="entry name" value="SWIB_MDM2_domain"/>
</dbReference>
<name>A0A0L6UZ62_9BASI</name>
<feature type="domain" description="DEK-C" evidence="3">
    <location>
        <begin position="1"/>
        <end position="59"/>
    </location>
</feature>
<dbReference type="InterPro" id="IPR036885">
    <property type="entry name" value="SWIB_MDM2_dom_sf"/>
</dbReference>
<feature type="compositionally biased region" description="Pro residues" evidence="1">
    <location>
        <begin position="92"/>
        <end position="103"/>
    </location>
</feature>
<dbReference type="OrthoDB" id="10251073at2759"/>
<evidence type="ECO:0000256" key="1">
    <source>
        <dbReference type="SAM" id="MobiDB-lite"/>
    </source>
</evidence>
<dbReference type="SUPFAM" id="SSF109715">
    <property type="entry name" value="DEK C-terminal domain"/>
    <property type="match status" value="1"/>
</dbReference>
<dbReference type="STRING" id="27349.A0A0L6UZ62"/>
<organism evidence="4 5">
    <name type="scientific">Puccinia sorghi</name>
    <dbReference type="NCBI Taxonomy" id="27349"/>
    <lineage>
        <taxon>Eukaryota</taxon>
        <taxon>Fungi</taxon>
        <taxon>Dikarya</taxon>
        <taxon>Basidiomycota</taxon>
        <taxon>Pucciniomycotina</taxon>
        <taxon>Pucciniomycetes</taxon>
        <taxon>Pucciniales</taxon>
        <taxon>Pucciniaceae</taxon>
        <taxon>Puccinia</taxon>
    </lineage>
</organism>
<feature type="region of interest" description="Disordered" evidence="1">
    <location>
        <begin position="117"/>
        <end position="190"/>
    </location>
</feature>
<dbReference type="PANTHER" id="PTHR13844">
    <property type="entry name" value="SWI/SNF-RELATED MATRIX-ASSOCIATED ACTIN-DEPENDENT REGULATOR OF CHROMATIN SUBFAMILY D"/>
    <property type="match status" value="1"/>
</dbReference>
<proteinExistence type="predicted"/>
<reference evidence="4 5" key="1">
    <citation type="submission" date="2015-08" db="EMBL/GenBank/DDBJ databases">
        <title>Next Generation Sequencing and Analysis of the Genome of Puccinia sorghi L Schw, the Causal Agent of Maize Common Rust.</title>
        <authorList>
            <person name="Rochi L."/>
            <person name="Burguener G."/>
            <person name="Darino M."/>
            <person name="Turjanski A."/>
            <person name="Kreff E."/>
            <person name="Dieguez M.J."/>
            <person name="Sacco F."/>
        </authorList>
    </citation>
    <scope>NUCLEOTIDE SEQUENCE [LARGE SCALE GENOMIC DNA]</scope>
    <source>
        <strain evidence="4 5">RO10H11247</strain>
    </source>
</reference>
<dbReference type="Pfam" id="PF02201">
    <property type="entry name" value="SWIB"/>
    <property type="match status" value="1"/>
</dbReference>
<evidence type="ECO:0000259" key="3">
    <source>
        <dbReference type="PROSITE" id="PS51998"/>
    </source>
</evidence>
<dbReference type="AlphaFoldDB" id="A0A0L6UZ62"/>
<dbReference type="Proteomes" id="UP000037035">
    <property type="component" value="Unassembled WGS sequence"/>
</dbReference>
<dbReference type="InterPro" id="IPR014876">
    <property type="entry name" value="DEK_C"/>
</dbReference>
<feature type="region of interest" description="Disordered" evidence="1">
    <location>
        <begin position="68"/>
        <end position="104"/>
    </location>
</feature>
<keyword evidence="5" id="KW-1185">Reference proteome</keyword>
<accession>A0A0L6UZ62</accession>
<dbReference type="VEuPathDB" id="FungiDB:VP01_3214g2"/>
<dbReference type="PROSITE" id="PS51925">
    <property type="entry name" value="SWIB_MDM2"/>
    <property type="match status" value="1"/>
</dbReference>
<evidence type="ECO:0000313" key="4">
    <source>
        <dbReference type="EMBL" id="KNZ53522.1"/>
    </source>
</evidence>
<dbReference type="SUPFAM" id="SSF47592">
    <property type="entry name" value="SWIB/MDM2 domain"/>
    <property type="match status" value="1"/>
</dbReference>
<dbReference type="SMART" id="SM00151">
    <property type="entry name" value="SWIB"/>
    <property type="match status" value="1"/>
</dbReference>
<sequence>MSLPPNLHQHVRSYLTGPEVDLQTVSAKQIRKKLATIFPDLDIKALRSEIDDISIPIFHEIKERVEAQAQAKPPSAPLNLPKPLQQDKKPGPSFPPLALPPRGTPGVVVMPQQAGTAVKRPAQEFPAAATRASAKSKKMKSAAYVDGEAEGGASSTAGQTSNKTSAVKKPKASRAPRAPREGGGAGSNKGIHVELNCSPALSELIGVPICSRPQVVKKLWQYIKANGLQKPDDKRQIICDDALKRVFNVNSVNMFTMNKLLADHLYKPHDVVSSPPPAP</sequence>
<dbReference type="EMBL" id="LAVV01008185">
    <property type="protein sequence ID" value="KNZ53522.1"/>
    <property type="molecule type" value="Genomic_DNA"/>
</dbReference>
<dbReference type="CDD" id="cd10567">
    <property type="entry name" value="SWIB-MDM2_like"/>
    <property type="match status" value="1"/>
</dbReference>
<dbReference type="PROSITE" id="PS51998">
    <property type="entry name" value="DEK_C"/>
    <property type="match status" value="1"/>
</dbReference>
<evidence type="ECO:0000313" key="5">
    <source>
        <dbReference type="Proteomes" id="UP000037035"/>
    </source>
</evidence>
<dbReference type="Gene3D" id="1.10.245.10">
    <property type="entry name" value="SWIB/MDM2 domain"/>
    <property type="match status" value="1"/>
</dbReference>
<dbReference type="InterPro" id="IPR019835">
    <property type="entry name" value="SWIB_domain"/>
</dbReference>
<feature type="compositionally biased region" description="Low complexity" evidence="1">
    <location>
        <begin position="151"/>
        <end position="161"/>
    </location>
</feature>
<gene>
    <name evidence="4" type="ORF">VP01_3214g2</name>
</gene>